<dbReference type="AlphaFoldDB" id="W0FP71"/>
<feature type="domain" description="Survival protein SurE-like phosphatase/nucleotidase" evidence="6">
    <location>
        <begin position="3"/>
        <end position="188"/>
    </location>
</feature>
<accession>W0FP71</accession>
<dbReference type="InterPro" id="IPR036523">
    <property type="entry name" value="SurE-like_sf"/>
</dbReference>
<evidence type="ECO:0000256" key="1">
    <source>
        <dbReference type="ARBA" id="ARBA00000815"/>
    </source>
</evidence>
<dbReference type="InterPro" id="IPR030048">
    <property type="entry name" value="SurE"/>
</dbReference>
<dbReference type="Pfam" id="PF01975">
    <property type="entry name" value="SurE"/>
    <property type="match status" value="1"/>
</dbReference>
<dbReference type="Gene3D" id="3.40.1210.10">
    <property type="entry name" value="Survival protein SurE-like phosphatase/nucleotidase"/>
    <property type="match status" value="1"/>
</dbReference>
<keyword evidence="5" id="KW-0378">Hydrolase</keyword>
<dbReference type="NCBIfam" id="TIGR00087">
    <property type="entry name" value="surE"/>
    <property type="match status" value="1"/>
</dbReference>
<proteinExistence type="inferred from homology"/>
<dbReference type="SUPFAM" id="SSF64167">
    <property type="entry name" value="SurE-like"/>
    <property type="match status" value="1"/>
</dbReference>
<reference evidence="7" key="1">
    <citation type="journal article" date="2013" name="PLoS ONE">
        <title>Metagenomic insights into the carbohydrate-active enzymes carried by the microorganisms adhering to solid digesta in the rumen of cows.</title>
        <authorList>
            <person name="Wang L."/>
            <person name="Hatem A."/>
            <person name="Catalyurek U.V."/>
            <person name="Morrison M."/>
            <person name="Yu Z."/>
        </authorList>
    </citation>
    <scope>NUCLEOTIDE SEQUENCE</scope>
</reference>
<name>W0FP71_9BACT</name>
<comment type="catalytic activity">
    <reaction evidence="1">
        <text>a ribonucleoside 5'-phosphate + H2O = a ribonucleoside + phosphate</text>
        <dbReference type="Rhea" id="RHEA:12484"/>
        <dbReference type="ChEBI" id="CHEBI:15377"/>
        <dbReference type="ChEBI" id="CHEBI:18254"/>
        <dbReference type="ChEBI" id="CHEBI:43474"/>
        <dbReference type="ChEBI" id="CHEBI:58043"/>
        <dbReference type="EC" id="3.1.3.5"/>
    </reaction>
</comment>
<evidence type="ECO:0000313" key="7">
    <source>
        <dbReference type="EMBL" id="AHF24790.1"/>
    </source>
</evidence>
<keyword evidence="4" id="KW-0479">Metal-binding</keyword>
<evidence type="ECO:0000256" key="5">
    <source>
        <dbReference type="ARBA" id="ARBA00022801"/>
    </source>
</evidence>
<dbReference type="PANTHER" id="PTHR30457:SF0">
    <property type="entry name" value="PHOSPHATASE, PUTATIVE (AFU_ORTHOLOGUE AFUA_4G01070)-RELATED"/>
    <property type="match status" value="1"/>
</dbReference>
<evidence type="ECO:0000256" key="2">
    <source>
        <dbReference type="ARBA" id="ARBA00011062"/>
    </source>
</evidence>
<comment type="similarity">
    <text evidence="2">Belongs to the SurE nucleotidase family.</text>
</comment>
<sequence>MKIWVVNDDGIDSDGIKVLARHALKFGEVTVIAPVEQCSGMSQRLTIGLFENGKVKRKIKKVPFPVEGVKEAYAVEGTPTDCVIVASEYIAEKPDIVFSGINHGENAGIDILYSGTIGAAMEALVQRIPAIAFSLKWEATGYELVDQELGGIMETLLEKKLPRNKIWNVNFPANKPDTYKGILWDRVPSQRRYGNCQQDPEDVINSDRVALDQGYISIGTVTNMALVP</sequence>
<evidence type="ECO:0000256" key="4">
    <source>
        <dbReference type="ARBA" id="ARBA00022723"/>
    </source>
</evidence>
<dbReference type="EC" id="3.1.3.5" evidence="3"/>
<evidence type="ECO:0000259" key="6">
    <source>
        <dbReference type="Pfam" id="PF01975"/>
    </source>
</evidence>
<dbReference type="GO" id="GO:0046872">
    <property type="term" value="F:metal ion binding"/>
    <property type="evidence" value="ECO:0007669"/>
    <property type="project" value="UniProtKB-KW"/>
</dbReference>
<evidence type="ECO:0000256" key="3">
    <source>
        <dbReference type="ARBA" id="ARBA00012643"/>
    </source>
</evidence>
<dbReference type="InterPro" id="IPR002828">
    <property type="entry name" value="SurE-like_Pase/nucleotidase"/>
</dbReference>
<dbReference type="GO" id="GO:0008253">
    <property type="term" value="F:5'-nucleotidase activity"/>
    <property type="evidence" value="ECO:0007669"/>
    <property type="project" value="UniProtKB-EC"/>
</dbReference>
<organism evidence="7">
    <name type="scientific">uncultured bacterium Contig1758</name>
    <dbReference type="NCBI Taxonomy" id="1393501"/>
    <lineage>
        <taxon>Bacteria</taxon>
        <taxon>environmental samples</taxon>
    </lineage>
</organism>
<dbReference type="PANTHER" id="PTHR30457">
    <property type="entry name" value="5'-NUCLEOTIDASE SURE"/>
    <property type="match status" value="1"/>
</dbReference>
<dbReference type="EMBL" id="KC246806">
    <property type="protein sequence ID" value="AHF24790.1"/>
    <property type="molecule type" value="Genomic_DNA"/>
</dbReference>
<protein>
    <recommendedName>
        <fullName evidence="3">5'-nucleotidase</fullName>
        <ecNumber evidence="3">3.1.3.5</ecNumber>
    </recommendedName>
</protein>